<dbReference type="EMBL" id="JAGINY010000001">
    <property type="protein sequence ID" value="MBP2332139.1"/>
    <property type="molecule type" value="Genomic_DNA"/>
</dbReference>
<proteinExistence type="predicted"/>
<organism evidence="2 3">
    <name type="scientific">Corynebacterium freneyi</name>
    <dbReference type="NCBI Taxonomy" id="134034"/>
    <lineage>
        <taxon>Bacteria</taxon>
        <taxon>Bacillati</taxon>
        <taxon>Actinomycetota</taxon>
        <taxon>Actinomycetes</taxon>
        <taxon>Mycobacteriales</taxon>
        <taxon>Corynebacteriaceae</taxon>
        <taxon>Corynebacterium</taxon>
    </lineage>
</organism>
<dbReference type="PANTHER" id="PTHR43798">
    <property type="entry name" value="MONOACYLGLYCEROL LIPASE"/>
    <property type="match status" value="1"/>
</dbReference>
<dbReference type="Gene3D" id="3.40.50.1820">
    <property type="entry name" value="alpha/beta hydrolase"/>
    <property type="match status" value="1"/>
</dbReference>
<evidence type="ECO:0000313" key="2">
    <source>
        <dbReference type="EMBL" id="MBP2332139.1"/>
    </source>
</evidence>
<dbReference type="PRINTS" id="PR00111">
    <property type="entry name" value="ABHYDROLASE"/>
</dbReference>
<feature type="domain" description="AB hydrolase-1" evidence="1">
    <location>
        <begin position="28"/>
        <end position="265"/>
    </location>
</feature>
<dbReference type="SUPFAM" id="SSF53474">
    <property type="entry name" value="alpha/beta-Hydrolases"/>
    <property type="match status" value="1"/>
</dbReference>
<reference evidence="2 3" key="1">
    <citation type="submission" date="2021-03" db="EMBL/GenBank/DDBJ databases">
        <title>Sequencing the genomes of 1000 actinobacteria strains.</title>
        <authorList>
            <person name="Klenk H.-P."/>
        </authorList>
    </citation>
    <scope>NUCLEOTIDE SEQUENCE [LARGE SCALE GENOMIC DNA]</scope>
    <source>
        <strain evidence="2 3">DSM 44506</strain>
    </source>
</reference>
<dbReference type="Proteomes" id="UP001519305">
    <property type="component" value="Unassembled WGS sequence"/>
</dbReference>
<accession>A0ABS4U7H8</accession>
<name>A0ABS4U7H8_9CORY</name>
<dbReference type="RefSeq" id="WP_209652437.1">
    <property type="nucleotide sequence ID" value="NZ_CP047357.1"/>
</dbReference>
<keyword evidence="3" id="KW-1185">Reference proteome</keyword>
<dbReference type="InterPro" id="IPR029058">
    <property type="entry name" value="AB_hydrolase_fold"/>
</dbReference>
<gene>
    <name evidence="2" type="ORF">JOF33_000838</name>
</gene>
<evidence type="ECO:0000313" key="3">
    <source>
        <dbReference type="Proteomes" id="UP001519305"/>
    </source>
</evidence>
<dbReference type="InterPro" id="IPR000073">
    <property type="entry name" value="AB_hydrolase_1"/>
</dbReference>
<comment type="caution">
    <text evidence="2">The sequence shown here is derived from an EMBL/GenBank/DDBJ whole genome shotgun (WGS) entry which is preliminary data.</text>
</comment>
<sequence length="273" mass="29683">MTQKSDANHADASSSPIAHSIHGEGPTLVLIHGICHSRHAWDDVLPGLVDHFRVVTIDLPGHGETPNPDSLDDDIVDRMIDELAAFLREVSTDGEKPHVAGNSLGGYFALELARRGHAATATAFNPAGFFHGPWDQRRTVAQFLALRAIGRILKPVLPAMAKTAIGRTSMFGMFSAKPWRLDPDAVVRDAENMLRNTVIDHGLAADFIYSPSVGDAAQTVYWGTTDLTLIRGWKRHHDVLPEVPLHLLPGLGHVPMVDDGDTVAACIRRSARI</sequence>
<protein>
    <submittedName>
        <fullName evidence="2">Pimeloyl-ACP methyl ester carboxylesterase</fullName>
    </submittedName>
</protein>
<evidence type="ECO:0000259" key="1">
    <source>
        <dbReference type="Pfam" id="PF12697"/>
    </source>
</evidence>
<dbReference type="Pfam" id="PF12697">
    <property type="entry name" value="Abhydrolase_6"/>
    <property type="match status" value="1"/>
</dbReference>
<dbReference type="PANTHER" id="PTHR43798:SF33">
    <property type="entry name" value="HYDROLASE, PUTATIVE (AFU_ORTHOLOGUE AFUA_2G14860)-RELATED"/>
    <property type="match status" value="1"/>
</dbReference>
<dbReference type="InterPro" id="IPR050266">
    <property type="entry name" value="AB_hydrolase_sf"/>
</dbReference>